<dbReference type="STRING" id="2045.KR76_00017"/>
<dbReference type="GeneID" id="96612790"/>
<dbReference type="RefSeq" id="WP_158510157.1">
    <property type="nucleotide sequence ID" value="NZ_BJMC01000025.1"/>
</dbReference>
<keyword evidence="2" id="KW-1185">Reference proteome</keyword>
<proteinExistence type="predicted"/>
<dbReference type="Proteomes" id="UP000030300">
    <property type="component" value="Chromosome"/>
</dbReference>
<name>A0A0C5XB55_NOCSI</name>
<protein>
    <submittedName>
        <fullName evidence="1">Uncharacterized protein</fullName>
    </submittedName>
</protein>
<evidence type="ECO:0000313" key="1">
    <source>
        <dbReference type="EMBL" id="AJR18029.1"/>
    </source>
</evidence>
<dbReference type="HOGENOM" id="CLU_3202631_0_0_11"/>
<dbReference type="AlphaFoldDB" id="A0A0C5XB55"/>
<sequence>MSPCPYCSTLSNGFRLYGPNHPCFTVYDPKTTTDGDAVHEGDTRA</sequence>
<reference evidence="1 2" key="1">
    <citation type="journal article" date="2015" name="Genome Announc.">
        <title>Complete Genome Sequence of Steroid-Transforming Nocardioides simplex VKM Ac-2033D.</title>
        <authorList>
            <person name="Shtratnikova V.Y."/>
            <person name="Schelkunov M.I."/>
            <person name="Pekov Y.A."/>
            <person name="Fokina V.V."/>
            <person name="Logacheva M.D."/>
            <person name="Sokolov S.L."/>
            <person name="Bragin E.Y."/>
            <person name="Ashapkin V.V."/>
            <person name="Donova M.V."/>
        </authorList>
    </citation>
    <scope>NUCLEOTIDE SEQUENCE [LARGE SCALE GENOMIC DNA]</scope>
    <source>
        <strain evidence="1 2">VKM Ac-2033D</strain>
    </source>
</reference>
<dbReference type="KEGG" id="psim:KR76_00017"/>
<organism evidence="1 2">
    <name type="scientific">Nocardioides simplex</name>
    <name type="common">Arthrobacter simplex</name>
    <dbReference type="NCBI Taxonomy" id="2045"/>
    <lineage>
        <taxon>Bacteria</taxon>
        <taxon>Bacillati</taxon>
        <taxon>Actinomycetota</taxon>
        <taxon>Actinomycetes</taxon>
        <taxon>Propionibacteriales</taxon>
        <taxon>Nocardioidaceae</taxon>
        <taxon>Pimelobacter</taxon>
    </lineage>
</organism>
<gene>
    <name evidence="1" type="ORF">KR76_00017</name>
</gene>
<evidence type="ECO:0000313" key="2">
    <source>
        <dbReference type="Proteomes" id="UP000030300"/>
    </source>
</evidence>
<dbReference type="EMBL" id="CP009896">
    <property type="protein sequence ID" value="AJR18029.1"/>
    <property type="molecule type" value="Genomic_DNA"/>
</dbReference>
<accession>A0A0C5XB55</accession>